<dbReference type="Pfam" id="PF00171">
    <property type="entry name" value="Aldedh"/>
    <property type="match status" value="1"/>
</dbReference>
<keyword evidence="5" id="KW-1185">Reference proteome</keyword>
<evidence type="ECO:0000313" key="5">
    <source>
        <dbReference type="Proteomes" id="UP000198420"/>
    </source>
</evidence>
<dbReference type="InterPro" id="IPR016163">
    <property type="entry name" value="Ald_DH_C"/>
</dbReference>
<dbReference type="Gene3D" id="3.40.309.10">
    <property type="entry name" value="Aldehyde Dehydrogenase, Chain A, domain 2"/>
    <property type="match status" value="1"/>
</dbReference>
<evidence type="ECO:0000256" key="2">
    <source>
        <dbReference type="ARBA" id="ARBA00023002"/>
    </source>
</evidence>
<proteinExistence type="inferred from homology"/>
<dbReference type="Proteomes" id="UP000198420">
    <property type="component" value="Unassembled WGS sequence"/>
</dbReference>
<dbReference type="InterPro" id="IPR016161">
    <property type="entry name" value="Ald_DH/histidinol_DH"/>
</dbReference>
<dbReference type="GO" id="GO:0016620">
    <property type="term" value="F:oxidoreductase activity, acting on the aldehyde or oxo group of donors, NAD or NADP as acceptor"/>
    <property type="evidence" value="ECO:0007669"/>
    <property type="project" value="InterPro"/>
</dbReference>
<name>A0A238XI64_9ACTN</name>
<dbReference type="SUPFAM" id="SSF53720">
    <property type="entry name" value="ALDH-like"/>
    <property type="match status" value="1"/>
</dbReference>
<feature type="domain" description="Aldehyde dehydrogenase" evidence="3">
    <location>
        <begin position="8"/>
        <end position="145"/>
    </location>
</feature>
<evidence type="ECO:0000313" key="4">
    <source>
        <dbReference type="EMBL" id="SNR57639.1"/>
    </source>
</evidence>
<dbReference type="OrthoDB" id="3802174at2"/>
<organism evidence="4 5">
    <name type="scientific">Actinomadura mexicana</name>
    <dbReference type="NCBI Taxonomy" id="134959"/>
    <lineage>
        <taxon>Bacteria</taxon>
        <taxon>Bacillati</taxon>
        <taxon>Actinomycetota</taxon>
        <taxon>Actinomycetes</taxon>
        <taxon>Streptosporangiales</taxon>
        <taxon>Thermomonosporaceae</taxon>
        <taxon>Actinomadura</taxon>
    </lineage>
</organism>
<dbReference type="AlphaFoldDB" id="A0A238XI64"/>
<dbReference type="EMBL" id="FZNP01000004">
    <property type="protein sequence ID" value="SNR57639.1"/>
    <property type="molecule type" value="Genomic_DNA"/>
</dbReference>
<keyword evidence="2" id="KW-0560">Oxidoreductase</keyword>
<dbReference type="InterPro" id="IPR016162">
    <property type="entry name" value="Ald_DH_N"/>
</dbReference>
<dbReference type="PANTHER" id="PTHR42804">
    <property type="entry name" value="ALDEHYDE DEHYDROGENASE"/>
    <property type="match status" value="1"/>
</dbReference>
<dbReference type="RefSeq" id="WP_089311933.1">
    <property type="nucleotide sequence ID" value="NZ_FZNP01000004.1"/>
</dbReference>
<comment type="similarity">
    <text evidence="1">Belongs to the aldehyde dehydrogenase family.</text>
</comment>
<dbReference type="InterPro" id="IPR015590">
    <property type="entry name" value="Aldehyde_DH_dom"/>
</dbReference>
<dbReference type="PANTHER" id="PTHR42804:SF1">
    <property type="entry name" value="ALDEHYDE DEHYDROGENASE-RELATED"/>
    <property type="match status" value="1"/>
</dbReference>
<dbReference type="Gene3D" id="3.40.605.10">
    <property type="entry name" value="Aldehyde Dehydrogenase, Chain A, domain 1"/>
    <property type="match status" value="1"/>
</dbReference>
<evidence type="ECO:0000259" key="3">
    <source>
        <dbReference type="Pfam" id="PF00171"/>
    </source>
</evidence>
<reference evidence="5" key="1">
    <citation type="submission" date="2017-06" db="EMBL/GenBank/DDBJ databases">
        <authorList>
            <person name="Varghese N."/>
            <person name="Submissions S."/>
        </authorList>
    </citation>
    <scope>NUCLEOTIDE SEQUENCE [LARGE SCALE GENOMIC DNA]</scope>
    <source>
        <strain evidence="5">DSM 44485</strain>
    </source>
</reference>
<sequence>MGHTFKDLVRRGQAAGGVPLVHGELASAFAHIIMLYRFYMAIVRGVGPKTTVMREKAFGPVIRVTPASSDDEAVAIANSTRYGLTDQVYSRDLDAARRIAARLAAAQVGINTCARRGDLPFGGTKASGLGRSGGTYALASYTELRATVHPAD</sequence>
<evidence type="ECO:0000256" key="1">
    <source>
        <dbReference type="ARBA" id="ARBA00009986"/>
    </source>
</evidence>
<protein>
    <submittedName>
        <fullName evidence="4">Aldehyde dehydrogenase family protein</fullName>
    </submittedName>
</protein>
<accession>A0A238XI64</accession>
<gene>
    <name evidence="4" type="ORF">SAMN06265355_104298</name>
</gene>